<accession>J8XXW8</accession>
<dbReference type="EMBL" id="AHDV01000062">
    <property type="protein sequence ID" value="EJV74133.1"/>
    <property type="molecule type" value="Genomic_DNA"/>
</dbReference>
<dbReference type="AlphaFoldDB" id="J8XXW8"/>
<dbReference type="Proteomes" id="UP000004136">
    <property type="component" value="Unassembled WGS sequence"/>
</dbReference>
<name>J8XXW8_BACCE</name>
<dbReference type="PANTHER" id="PTHR43300">
    <property type="entry name" value="ACETYLTRANSFERASE"/>
    <property type="match status" value="1"/>
</dbReference>
<dbReference type="InterPro" id="IPR011004">
    <property type="entry name" value="Trimer_LpxA-like_sf"/>
</dbReference>
<protein>
    <submittedName>
        <fullName evidence="1">Uncharacterized protein</fullName>
    </submittedName>
</protein>
<reference evidence="1 2" key="1">
    <citation type="submission" date="2012-04" db="EMBL/GenBank/DDBJ databases">
        <title>The Genome Sequence of Bacillus cereus HuA2-1.</title>
        <authorList>
            <consortium name="The Broad Institute Genome Sequencing Platform"/>
            <consortium name="The Broad Institute Genome Sequencing Center for Infectious Disease"/>
            <person name="Feldgarden M."/>
            <person name="Van der Auwera G.A."/>
            <person name="Mahillon J."/>
            <person name="Duprez V."/>
            <person name="Timmery S."/>
            <person name="Mattelet C."/>
            <person name="Dierick K."/>
            <person name="Sun M."/>
            <person name="Yu Z."/>
            <person name="Zhu L."/>
            <person name="Hu X."/>
            <person name="Shank E.B."/>
            <person name="Swiecicka I."/>
            <person name="Hansen B.M."/>
            <person name="Andrup L."/>
            <person name="Young S.K."/>
            <person name="Zeng Q."/>
            <person name="Gargeya S."/>
            <person name="Fitzgerald M."/>
            <person name="Haas B."/>
            <person name="Abouelleil A."/>
            <person name="Alvarado L."/>
            <person name="Arachchi H.M."/>
            <person name="Berlin A."/>
            <person name="Chapman S.B."/>
            <person name="Goldberg J."/>
            <person name="Griggs A."/>
            <person name="Gujja S."/>
            <person name="Hansen M."/>
            <person name="Howarth C."/>
            <person name="Imamovic A."/>
            <person name="Larimer J."/>
            <person name="McCowen C."/>
            <person name="Montmayeur A."/>
            <person name="Murphy C."/>
            <person name="Neiman D."/>
            <person name="Pearson M."/>
            <person name="Priest M."/>
            <person name="Roberts A."/>
            <person name="Saif S."/>
            <person name="Shea T."/>
            <person name="Sisk P."/>
            <person name="Sykes S."/>
            <person name="Wortman J."/>
            <person name="Nusbaum C."/>
            <person name="Birren B."/>
        </authorList>
    </citation>
    <scope>NUCLEOTIDE SEQUENCE [LARGE SCALE GENOMIC DNA]</scope>
    <source>
        <strain evidence="1 2">HuA2-1</strain>
    </source>
</reference>
<dbReference type="RefSeq" id="WP_002139841.1">
    <property type="nucleotide sequence ID" value="NZ_JH804676.1"/>
</dbReference>
<comment type="caution">
    <text evidence="1">The sequence shown here is derived from an EMBL/GenBank/DDBJ whole genome shotgun (WGS) entry which is preliminary data.</text>
</comment>
<dbReference type="InterPro" id="IPR001451">
    <property type="entry name" value="Hexapep"/>
</dbReference>
<evidence type="ECO:0000313" key="2">
    <source>
        <dbReference type="Proteomes" id="UP000004136"/>
    </source>
</evidence>
<dbReference type="HOGENOM" id="CLU_828086_0_0_9"/>
<gene>
    <name evidence="1" type="ORF">IG3_05955</name>
</gene>
<evidence type="ECO:0000313" key="1">
    <source>
        <dbReference type="EMBL" id="EJV74133.1"/>
    </source>
</evidence>
<dbReference type="CDD" id="cd04647">
    <property type="entry name" value="LbH_MAT_like"/>
    <property type="match status" value="1"/>
</dbReference>
<dbReference type="InterPro" id="IPR050179">
    <property type="entry name" value="Trans_hexapeptide_repeat"/>
</dbReference>
<organism evidence="1 2">
    <name type="scientific">Bacillus cereus HuA2-1</name>
    <dbReference type="NCBI Taxonomy" id="1053201"/>
    <lineage>
        <taxon>Bacteria</taxon>
        <taxon>Bacillati</taxon>
        <taxon>Bacillota</taxon>
        <taxon>Bacilli</taxon>
        <taxon>Bacillales</taxon>
        <taxon>Bacillaceae</taxon>
        <taxon>Bacillus</taxon>
        <taxon>Bacillus cereus group</taxon>
    </lineage>
</organism>
<dbReference type="PATRIC" id="fig|1053201.3.peg.6101"/>
<dbReference type="Pfam" id="PF00132">
    <property type="entry name" value="Hexapep"/>
    <property type="match status" value="1"/>
</dbReference>
<dbReference type="PANTHER" id="PTHR43300:SF11">
    <property type="entry name" value="ACETYLTRANSFERASE RV3034C-RELATED"/>
    <property type="match status" value="1"/>
</dbReference>
<dbReference type="SUPFAM" id="SSF51161">
    <property type="entry name" value="Trimeric LpxA-like enzymes"/>
    <property type="match status" value="1"/>
</dbReference>
<dbReference type="OrthoDB" id="9812571at2"/>
<sequence length="335" mass="37744">MNVQSKNLHIGKNVSIHPSAFIKANKVIIEDNVIIKENVQIQCYGTIIIGKTSLIFENVKIHCKNISIGRNTFIANNSIIAGSGTMNPNSYCRIGERVAMGENVYLDCGSGITIGNDTGIANETSIYTHGAWQNILYGYPKSRESVSIGENNYIGAKSLLIPGVSIKDNCVIGAGSTVTRNIPSGSFYLNRGNNEVLKENYYPKTISEDEHFNIFITIFQDYKEWLQNFNIEGTLYIEEDSILLHLESGMKFIYKYKITASSPNSIQIGYAEDLFEIINECIIFNLNDYQIYPKTSLHSPLLEDFRNFLRREGVRFFTDNHFVPLKEKEGVSIDT</sequence>
<dbReference type="Gene3D" id="2.160.10.10">
    <property type="entry name" value="Hexapeptide repeat proteins"/>
    <property type="match status" value="2"/>
</dbReference>
<proteinExistence type="predicted"/>